<feature type="transmembrane region" description="Helical" evidence="8">
    <location>
        <begin position="77"/>
        <end position="101"/>
    </location>
</feature>
<evidence type="ECO:0000256" key="8">
    <source>
        <dbReference type="SAM" id="Phobius"/>
    </source>
</evidence>
<keyword evidence="6 8" id="KW-1133">Transmembrane helix</keyword>
<dbReference type="InterPro" id="IPR035906">
    <property type="entry name" value="MetI-like_sf"/>
</dbReference>
<keyword evidence="4" id="KW-0500">Molybdenum</keyword>
<keyword evidence="5 8" id="KW-0812">Transmembrane</keyword>
<evidence type="ECO:0000259" key="9">
    <source>
        <dbReference type="PROSITE" id="PS50928"/>
    </source>
</evidence>
<reference evidence="10" key="1">
    <citation type="submission" date="2019-08" db="EMBL/GenBank/DDBJ databases">
        <authorList>
            <person name="Kucharzyk K."/>
            <person name="Murdoch R.W."/>
            <person name="Higgins S."/>
            <person name="Loffler F."/>
        </authorList>
    </citation>
    <scope>NUCLEOTIDE SEQUENCE</scope>
</reference>
<dbReference type="CDD" id="cd06261">
    <property type="entry name" value="TM_PBP2"/>
    <property type="match status" value="1"/>
</dbReference>
<feature type="transmembrane region" description="Helical" evidence="8">
    <location>
        <begin position="190"/>
        <end position="211"/>
    </location>
</feature>
<gene>
    <name evidence="10" type="primary">modB_18</name>
    <name evidence="10" type="ORF">SDC9_165062</name>
</gene>
<comment type="subcellular location">
    <subcellularLocation>
        <location evidence="1">Cell membrane</location>
        <topology evidence="1">Multi-pass membrane protein</topology>
    </subcellularLocation>
</comment>
<dbReference type="Pfam" id="PF00528">
    <property type="entry name" value="BPD_transp_1"/>
    <property type="match status" value="1"/>
</dbReference>
<dbReference type="PANTHER" id="PTHR30183:SF3">
    <property type="entry name" value="MOLYBDENUM TRANSPORT SYSTEM PERMEASE PROTEIN MODB"/>
    <property type="match status" value="1"/>
</dbReference>
<dbReference type="PROSITE" id="PS50928">
    <property type="entry name" value="ABC_TM1"/>
    <property type="match status" value="1"/>
</dbReference>
<dbReference type="GO" id="GO:0015098">
    <property type="term" value="F:molybdate ion transmembrane transporter activity"/>
    <property type="evidence" value="ECO:0007669"/>
    <property type="project" value="InterPro"/>
</dbReference>
<dbReference type="PANTHER" id="PTHR30183">
    <property type="entry name" value="MOLYBDENUM TRANSPORT SYSTEM PERMEASE PROTEIN MODB"/>
    <property type="match status" value="1"/>
</dbReference>
<dbReference type="Gene3D" id="1.10.3720.10">
    <property type="entry name" value="MetI-like"/>
    <property type="match status" value="1"/>
</dbReference>
<dbReference type="InterPro" id="IPR011867">
    <property type="entry name" value="ModB_ABC"/>
</dbReference>
<organism evidence="10">
    <name type="scientific">bioreactor metagenome</name>
    <dbReference type="NCBI Taxonomy" id="1076179"/>
    <lineage>
        <taxon>unclassified sequences</taxon>
        <taxon>metagenomes</taxon>
        <taxon>ecological metagenomes</taxon>
    </lineage>
</organism>
<dbReference type="SUPFAM" id="SSF161098">
    <property type="entry name" value="MetI-like"/>
    <property type="match status" value="1"/>
</dbReference>
<dbReference type="AlphaFoldDB" id="A0A645FTB7"/>
<evidence type="ECO:0000256" key="4">
    <source>
        <dbReference type="ARBA" id="ARBA00022505"/>
    </source>
</evidence>
<evidence type="ECO:0000256" key="5">
    <source>
        <dbReference type="ARBA" id="ARBA00022692"/>
    </source>
</evidence>
<feature type="transmembrane region" description="Helical" evidence="8">
    <location>
        <begin position="41"/>
        <end position="65"/>
    </location>
</feature>
<dbReference type="InterPro" id="IPR000515">
    <property type="entry name" value="MetI-like"/>
</dbReference>
<sequence>MNLSPLLISFQVAIPASLITFLLGIWAAYRVAGMKRWQTLIDGLLTLPMVLPPTVVGYFLLLIFGKNGLLGGFLARVGFSVVFTLQGAVIAAAVVSFPLMYRAARGAFEQLDQDLVHAGRTLGLSEFVIFRRIMLPNCWPGIAAGAILAFARALGEYGATSMLAGNIPGKTQTMSLAIASAVAGNNRDRATLWVVIIMGISLVTMVLMNLLTGRQSSGKREAKA</sequence>
<evidence type="ECO:0000256" key="1">
    <source>
        <dbReference type="ARBA" id="ARBA00004651"/>
    </source>
</evidence>
<evidence type="ECO:0000256" key="6">
    <source>
        <dbReference type="ARBA" id="ARBA00022989"/>
    </source>
</evidence>
<evidence type="ECO:0000256" key="3">
    <source>
        <dbReference type="ARBA" id="ARBA00022475"/>
    </source>
</evidence>
<protein>
    <submittedName>
        <fullName evidence="10">Molybdenum transport system permease protein ModB</fullName>
    </submittedName>
</protein>
<dbReference type="GO" id="GO:0005886">
    <property type="term" value="C:plasma membrane"/>
    <property type="evidence" value="ECO:0007669"/>
    <property type="project" value="UniProtKB-SubCell"/>
</dbReference>
<dbReference type="EMBL" id="VSSQ01064891">
    <property type="protein sequence ID" value="MPN17707.1"/>
    <property type="molecule type" value="Genomic_DNA"/>
</dbReference>
<accession>A0A645FTB7</accession>
<evidence type="ECO:0000313" key="10">
    <source>
        <dbReference type="EMBL" id="MPN17707.1"/>
    </source>
</evidence>
<evidence type="ECO:0000256" key="2">
    <source>
        <dbReference type="ARBA" id="ARBA00022448"/>
    </source>
</evidence>
<keyword evidence="7 8" id="KW-0472">Membrane</keyword>
<feature type="transmembrane region" description="Helical" evidence="8">
    <location>
        <begin position="138"/>
        <end position="155"/>
    </location>
</feature>
<feature type="domain" description="ABC transmembrane type-1" evidence="9">
    <location>
        <begin position="6"/>
        <end position="213"/>
    </location>
</feature>
<evidence type="ECO:0000256" key="7">
    <source>
        <dbReference type="ARBA" id="ARBA00023136"/>
    </source>
</evidence>
<name>A0A645FTB7_9ZZZZ</name>
<proteinExistence type="predicted"/>
<dbReference type="NCBIfam" id="TIGR02141">
    <property type="entry name" value="modB_ABC"/>
    <property type="match status" value="1"/>
</dbReference>
<keyword evidence="2" id="KW-0813">Transport</keyword>
<comment type="caution">
    <text evidence="10">The sequence shown here is derived from an EMBL/GenBank/DDBJ whole genome shotgun (WGS) entry which is preliminary data.</text>
</comment>
<feature type="transmembrane region" description="Helical" evidence="8">
    <location>
        <begin position="6"/>
        <end position="29"/>
    </location>
</feature>
<keyword evidence="3" id="KW-1003">Cell membrane</keyword>